<dbReference type="EMBL" id="CM043019">
    <property type="protein sequence ID" value="KAI4461869.1"/>
    <property type="molecule type" value="Genomic_DNA"/>
</dbReference>
<accession>A0ACB9T564</accession>
<dbReference type="Proteomes" id="UP001056778">
    <property type="component" value="Chromosome 5"/>
</dbReference>
<gene>
    <name evidence="1" type="ORF">MML48_5g00005487</name>
</gene>
<evidence type="ECO:0000313" key="2">
    <source>
        <dbReference type="Proteomes" id="UP001056778"/>
    </source>
</evidence>
<sequence>MIINNLEELIRPYLNNHGKHLISYEANYFLPPGENYGSVMLSVDVKVKNQKNQKEEIIHCVAKMLPPCEALRDYFNTSTTFKKEITHYNSVITTLTEFGKTIGVNNLVDFCAECLGSRISLNPKSNVVDEDAVFVLKNLKVDGYTVGDRFTGFDLETSKLVLRNMAKMHAAFLALKFKNPEEFKTKVLPNLGEAMVYVAPDDILDRMAKTIQKYAGRHPDCVPFLDRIGEGTRKMKDVFIYSKNKEPFATLVHTDLWVNNILLKYQDGKPVHNVFIDFPLCVYGNPARDVLFFIYSSTNFDVLTTSVDELIKIYYDELIDYLKKLKCDTSQLTYKLFLEEVDVAARDTEFCHCIFMLTPIYTAKGGIQDMSEWTTEFLVADNEENLHPNFHKKLHLTCIDFARRNWI</sequence>
<name>A0ACB9T564_HOLOL</name>
<evidence type="ECO:0000313" key="1">
    <source>
        <dbReference type="EMBL" id="KAI4461869.1"/>
    </source>
</evidence>
<keyword evidence="2" id="KW-1185">Reference proteome</keyword>
<proteinExistence type="predicted"/>
<protein>
    <submittedName>
        <fullName evidence="1">Uncharacterized protein</fullName>
    </submittedName>
</protein>
<organism evidence="1 2">
    <name type="scientific">Holotrichia oblita</name>
    <name type="common">Chafer beetle</name>
    <dbReference type="NCBI Taxonomy" id="644536"/>
    <lineage>
        <taxon>Eukaryota</taxon>
        <taxon>Metazoa</taxon>
        <taxon>Ecdysozoa</taxon>
        <taxon>Arthropoda</taxon>
        <taxon>Hexapoda</taxon>
        <taxon>Insecta</taxon>
        <taxon>Pterygota</taxon>
        <taxon>Neoptera</taxon>
        <taxon>Endopterygota</taxon>
        <taxon>Coleoptera</taxon>
        <taxon>Polyphaga</taxon>
        <taxon>Scarabaeiformia</taxon>
        <taxon>Scarabaeidae</taxon>
        <taxon>Melolonthinae</taxon>
        <taxon>Holotrichia</taxon>
    </lineage>
</organism>
<reference evidence="1" key="1">
    <citation type="submission" date="2022-04" db="EMBL/GenBank/DDBJ databases">
        <title>Chromosome-scale genome assembly of Holotrichia oblita Faldermann.</title>
        <authorList>
            <person name="Rongchong L."/>
        </authorList>
    </citation>
    <scope>NUCLEOTIDE SEQUENCE</scope>
    <source>
        <strain evidence="1">81SQS9</strain>
    </source>
</reference>
<comment type="caution">
    <text evidence="1">The sequence shown here is derived from an EMBL/GenBank/DDBJ whole genome shotgun (WGS) entry which is preliminary data.</text>
</comment>